<accession>A0AAV5TBI6</accession>
<keyword evidence="2" id="KW-0812">Transmembrane</keyword>
<comment type="caution">
    <text evidence="3">The sequence shown here is derived from an EMBL/GenBank/DDBJ whole genome shotgun (WGS) entry which is preliminary data.</text>
</comment>
<evidence type="ECO:0000256" key="2">
    <source>
        <dbReference type="SAM" id="Phobius"/>
    </source>
</evidence>
<keyword evidence="2" id="KW-1133">Transmembrane helix</keyword>
<proteinExistence type="predicted"/>
<name>A0AAV5TBI6_9BILA</name>
<reference evidence="3" key="1">
    <citation type="submission" date="2023-10" db="EMBL/GenBank/DDBJ databases">
        <title>Genome assembly of Pristionchus species.</title>
        <authorList>
            <person name="Yoshida K."/>
            <person name="Sommer R.J."/>
        </authorList>
    </citation>
    <scope>NUCLEOTIDE SEQUENCE</scope>
    <source>
        <strain evidence="3">RS0144</strain>
    </source>
</reference>
<evidence type="ECO:0000313" key="3">
    <source>
        <dbReference type="EMBL" id="GMS90054.1"/>
    </source>
</evidence>
<feature type="compositionally biased region" description="Pro residues" evidence="1">
    <location>
        <begin position="122"/>
        <end position="131"/>
    </location>
</feature>
<feature type="non-terminal residue" evidence="3">
    <location>
        <position position="1"/>
    </location>
</feature>
<dbReference type="AlphaFoldDB" id="A0AAV5TBI6"/>
<dbReference type="Proteomes" id="UP001432027">
    <property type="component" value="Unassembled WGS sequence"/>
</dbReference>
<gene>
    <name evidence="3" type="ORF">PENTCL1PPCAC_12229</name>
</gene>
<evidence type="ECO:0000313" key="4">
    <source>
        <dbReference type="Proteomes" id="UP001432027"/>
    </source>
</evidence>
<protein>
    <submittedName>
        <fullName evidence="3">Uncharacterized protein</fullName>
    </submittedName>
</protein>
<keyword evidence="4" id="KW-1185">Reference proteome</keyword>
<organism evidence="3 4">
    <name type="scientific">Pristionchus entomophagus</name>
    <dbReference type="NCBI Taxonomy" id="358040"/>
    <lineage>
        <taxon>Eukaryota</taxon>
        <taxon>Metazoa</taxon>
        <taxon>Ecdysozoa</taxon>
        <taxon>Nematoda</taxon>
        <taxon>Chromadorea</taxon>
        <taxon>Rhabditida</taxon>
        <taxon>Rhabditina</taxon>
        <taxon>Diplogasteromorpha</taxon>
        <taxon>Diplogasteroidea</taxon>
        <taxon>Neodiplogasteridae</taxon>
        <taxon>Pristionchus</taxon>
    </lineage>
</organism>
<feature type="region of interest" description="Disordered" evidence="1">
    <location>
        <begin position="108"/>
        <end position="131"/>
    </location>
</feature>
<dbReference type="EMBL" id="BTSX01000003">
    <property type="protein sequence ID" value="GMS90054.1"/>
    <property type="molecule type" value="Genomic_DNA"/>
</dbReference>
<sequence>AGLYRNWTAADNITCRRHMGGWFAEWINGSQLIDSSHEVQCSAMEPAKMTSDMKMLLGFGIGGTLLLILIMDICFIVWTCRRNKDQLQTHMATTRSGSEYGVQKTMKWNDNNGVVSPARNSPHPPPSPFKT</sequence>
<evidence type="ECO:0000256" key="1">
    <source>
        <dbReference type="SAM" id="MobiDB-lite"/>
    </source>
</evidence>
<keyword evidence="2" id="KW-0472">Membrane</keyword>
<feature type="transmembrane region" description="Helical" evidence="2">
    <location>
        <begin position="56"/>
        <end position="78"/>
    </location>
</feature>